<dbReference type="InterPro" id="IPR000259">
    <property type="entry name" value="Adhesion_dom_fimbrial"/>
</dbReference>
<dbReference type="GO" id="GO:0009289">
    <property type="term" value="C:pilus"/>
    <property type="evidence" value="ECO:0007669"/>
    <property type="project" value="InterPro"/>
</dbReference>
<dbReference type="Gene3D" id="2.60.40.1090">
    <property type="entry name" value="Fimbrial-type adhesion domain"/>
    <property type="match status" value="1"/>
</dbReference>
<keyword evidence="4" id="KW-1185">Reference proteome</keyword>
<evidence type="ECO:0000259" key="2">
    <source>
        <dbReference type="Pfam" id="PF00419"/>
    </source>
</evidence>
<accession>A7MMM8</accession>
<dbReference type="HOGENOM" id="CLU_088965_6_1_6"/>
<organism evidence="3 4">
    <name type="scientific">Cronobacter sakazakii (strain ATCC BAA-894)</name>
    <name type="common">Enterobacter sakazakii</name>
    <dbReference type="NCBI Taxonomy" id="290339"/>
    <lineage>
        <taxon>Bacteria</taxon>
        <taxon>Pseudomonadati</taxon>
        <taxon>Pseudomonadota</taxon>
        <taxon>Gammaproteobacteria</taxon>
        <taxon>Enterobacterales</taxon>
        <taxon>Enterobacteriaceae</taxon>
        <taxon>Cronobacter</taxon>
    </lineage>
</organism>
<dbReference type="InterPro" id="IPR036937">
    <property type="entry name" value="Adhesion_dom_fimbrial_sf"/>
</dbReference>
<evidence type="ECO:0000313" key="4">
    <source>
        <dbReference type="Proteomes" id="UP000000260"/>
    </source>
</evidence>
<dbReference type="InterPro" id="IPR008966">
    <property type="entry name" value="Adhesion_dom_sf"/>
</dbReference>
<feature type="signal peptide" evidence="1">
    <location>
        <begin position="1"/>
        <end position="22"/>
    </location>
</feature>
<dbReference type="Proteomes" id="UP000000260">
    <property type="component" value="Chromosome"/>
</dbReference>
<reference evidence="3 4" key="1">
    <citation type="journal article" date="2010" name="PLoS ONE">
        <title>Genome sequence of Cronobacter sakazakii BAA-894 and comparative genomic hybridization analysis with other Cronobacter species.</title>
        <authorList>
            <person name="Kucerova E."/>
            <person name="Clifton S.W."/>
            <person name="Xia X.Q."/>
            <person name="Long F."/>
            <person name="Porwollik S."/>
            <person name="Fulton L."/>
            <person name="Fronick C."/>
            <person name="Minx P."/>
            <person name="Kyung K."/>
            <person name="Warren W."/>
            <person name="Fulton R."/>
            <person name="Feng D."/>
            <person name="Wollam A."/>
            <person name="Shah N."/>
            <person name="Bhonagiri V."/>
            <person name="Nash W.E."/>
            <person name="Hallsworth-Pepin K."/>
            <person name="Wilson R.K."/>
            <person name="McClelland M."/>
            <person name="Forsythe S.J."/>
        </authorList>
    </citation>
    <scope>NUCLEOTIDE SEQUENCE [LARGE SCALE GENOMIC DNA]</scope>
    <source>
        <strain evidence="3 4">ATCC BAA-894</strain>
    </source>
</reference>
<keyword evidence="1" id="KW-0732">Signal</keyword>
<dbReference type="GO" id="GO:0043709">
    <property type="term" value="P:cell adhesion involved in single-species biofilm formation"/>
    <property type="evidence" value="ECO:0007669"/>
    <property type="project" value="TreeGrafter"/>
</dbReference>
<dbReference type="EMBL" id="CP000783">
    <property type="protein sequence ID" value="ABU77223.1"/>
    <property type="molecule type" value="Genomic_DNA"/>
</dbReference>
<feature type="chain" id="PRO_5002710473" description="Fimbrial-type adhesion domain-containing protein" evidence="1">
    <location>
        <begin position="23"/>
        <end position="170"/>
    </location>
</feature>
<dbReference type="InterPro" id="IPR050263">
    <property type="entry name" value="Bact_Fimbrial_Adh_Pro"/>
</dbReference>
<gene>
    <name evidence="3" type="ordered locus">ESA_01970</name>
</gene>
<dbReference type="KEGG" id="esa:ESA_01970"/>
<dbReference type="SUPFAM" id="SSF49401">
    <property type="entry name" value="Bacterial adhesins"/>
    <property type="match status" value="1"/>
</dbReference>
<evidence type="ECO:0000256" key="1">
    <source>
        <dbReference type="SAM" id="SignalP"/>
    </source>
</evidence>
<dbReference type="AlphaFoldDB" id="A7MMM8"/>
<dbReference type="RefSeq" id="WP_012124891.1">
    <property type="nucleotide sequence ID" value="NC_009778.1"/>
</dbReference>
<dbReference type="PANTHER" id="PTHR33420:SF27">
    <property type="entry name" value="PROTEIN FIMG"/>
    <property type="match status" value="1"/>
</dbReference>
<protein>
    <recommendedName>
        <fullName evidence="2">Fimbrial-type adhesion domain-containing protein</fullName>
    </recommendedName>
</protein>
<evidence type="ECO:0000313" key="3">
    <source>
        <dbReference type="EMBL" id="ABU77223.1"/>
    </source>
</evidence>
<dbReference type="Pfam" id="PF00419">
    <property type="entry name" value="Fimbrial"/>
    <property type="match status" value="1"/>
</dbReference>
<dbReference type="PANTHER" id="PTHR33420">
    <property type="entry name" value="FIMBRIAL SUBUNIT ELFA-RELATED"/>
    <property type="match status" value="1"/>
</dbReference>
<feature type="domain" description="Fimbrial-type adhesion" evidence="2">
    <location>
        <begin position="26"/>
        <end position="169"/>
    </location>
</feature>
<sequence>MRTPSKIAALLLMVGNSSTVQANSTITMQGTVVPSACTVDTDTADKQVDLGSFYRSQLINAGQGGDWHDFSLLLKQCPEGTHSATVTFNGTPDSDDATAFKNSGEANSVALRLASADHDTTYSNGSTMEALIDDSTRTATFPLAARIFTPKGNAGSGSFNSVINVDFTYE</sequence>
<proteinExistence type="predicted"/>
<name>A7MMM8_CROS8</name>